<comment type="caution">
    <text evidence="4">The sequence shown here is derived from an EMBL/GenBank/DDBJ whole genome shotgun (WGS) entry which is preliminary data.</text>
</comment>
<evidence type="ECO:0000256" key="1">
    <source>
        <dbReference type="ARBA" id="ARBA00008889"/>
    </source>
</evidence>
<evidence type="ECO:0000256" key="3">
    <source>
        <dbReference type="ARBA" id="ARBA00023274"/>
    </source>
</evidence>
<dbReference type="SUPFAM" id="SSF160369">
    <property type="entry name" value="Ribosomal protein L10-like"/>
    <property type="match status" value="1"/>
</dbReference>
<dbReference type="InterPro" id="IPR043141">
    <property type="entry name" value="Ribosomal_uL10-like_sf"/>
</dbReference>
<dbReference type="GO" id="GO:0005840">
    <property type="term" value="C:ribosome"/>
    <property type="evidence" value="ECO:0007669"/>
    <property type="project" value="UniProtKB-KW"/>
</dbReference>
<dbReference type="EMBL" id="SNRY01000813">
    <property type="protein sequence ID" value="KAA6336245.1"/>
    <property type="molecule type" value="Genomic_DNA"/>
</dbReference>
<organism evidence="4">
    <name type="scientific">termite gut metagenome</name>
    <dbReference type="NCBI Taxonomy" id="433724"/>
    <lineage>
        <taxon>unclassified sequences</taxon>
        <taxon>metagenomes</taxon>
        <taxon>organismal metagenomes</taxon>
    </lineage>
</organism>
<accession>A0A5J4RSF2</accession>
<gene>
    <name evidence="4" type="ORF">EZS27_015585</name>
</gene>
<dbReference type="InterPro" id="IPR047865">
    <property type="entry name" value="Ribosomal_uL10_bac_type"/>
</dbReference>
<name>A0A5J4RSF2_9ZZZZ</name>
<dbReference type="InterPro" id="IPR001790">
    <property type="entry name" value="Ribosomal_uL10"/>
</dbReference>
<reference evidence="4" key="1">
    <citation type="submission" date="2019-03" db="EMBL/GenBank/DDBJ databases">
        <title>Single cell metagenomics reveals metabolic interactions within the superorganism composed of flagellate Streblomastix strix and complex community of Bacteroidetes bacteria on its surface.</title>
        <authorList>
            <person name="Treitli S.C."/>
            <person name="Kolisko M."/>
            <person name="Husnik F."/>
            <person name="Keeling P."/>
            <person name="Hampl V."/>
        </authorList>
    </citation>
    <scope>NUCLEOTIDE SEQUENCE</scope>
    <source>
        <strain evidence="4">STM</strain>
    </source>
</reference>
<dbReference type="GO" id="GO:1990904">
    <property type="term" value="C:ribonucleoprotein complex"/>
    <property type="evidence" value="ECO:0007669"/>
    <property type="project" value="UniProtKB-KW"/>
</dbReference>
<protein>
    <submittedName>
        <fullName evidence="4">50S ribosomal protein L10</fullName>
    </submittedName>
</protein>
<keyword evidence="2 4" id="KW-0689">Ribosomal protein</keyword>
<evidence type="ECO:0000313" key="4">
    <source>
        <dbReference type="EMBL" id="KAA6336245.1"/>
    </source>
</evidence>
<sequence length="170" mass="18528">MKKEDKNVIVGQLSAMLQEYSHFYLVDVTAMNATSTSELRRACYKENIKLTVVKNTLFRKAVERLNIDYSPLYGTLKSSTAIMFCNTANVPAKLIKNIAKDGIPGLKAAYAEGGFYVGASQLDALISIKSKNEVIADVVTLLQSPIKNIISALQSSGSILHGVLKTLGER</sequence>
<evidence type="ECO:0000256" key="2">
    <source>
        <dbReference type="ARBA" id="ARBA00022980"/>
    </source>
</evidence>
<dbReference type="NCBIfam" id="NF000955">
    <property type="entry name" value="PRK00099.1-1"/>
    <property type="match status" value="1"/>
</dbReference>
<comment type="similarity">
    <text evidence="1">Belongs to the universal ribosomal protein uL10 family.</text>
</comment>
<dbReference type="Gene3D" id="3.30.70.1730">
    <property type="match status" value="1"/>
</dbReference>
<dbReference type="CDD" id="cd05797">
    <property type="entry name" value="Ribosomal_L10"/>
    <property type="match status" value="1"/>
</dbReference>
<proteinExistence type="inferred from homology"/>
<keyword evidence="3" id="KW-0687">Ribonucleoprotein</keyword>
<dbReference type="PANTHER" id="PTHR11560">
    <property type="entry name" value="39S RIBOSOMAL PROTEIN L10, MITOCHONDRIAL"/>
    <property type="match status" value="1"/>
</dbReference>
<dbReference type="Pfam" id="PF00466">
    <property type="entry name" value="Ribosomal_L10"/>
    <property type="match status" value="1"/>
</dbReference>
<dbReference type="AlphaFoldDB" id="A0A5J4RSF2"/>